<gene>
    <name evidence="1" type="ORF">Ah1_00104</name>
</gene>
<dbReference type="EMBL" id="MG250483">
    <property type="protein sequence ID" value="AUE22645.1"/>
    <property type="molecule type" value="Genomic_DNA"/>
</dbReference>
<evidence type="ECO:0000313" key="1">
    <source>
        <dbReference type="EMBL" id="AUE22645.1"/>
    </source>
</evidence>
<dbReference type="Proteomes" id="UP000240934">
    <property type="component" value="Segment"/>
</dbReference>
<organism evidence="1 2">
    <name type="scientific">Aeromonas phage Ah1</name>
    <dbReference type="NCBI Taxonomy" id="2053701"/>
    <lineage>
        <taxon>Viruses</taxon>
        <taxon>Duplodnaviria</taxon>
        <taxon>Heunggongvirae</taxon>
        <taxon>Uroviricota</taxon>
        <taxon>Caudoviricetes</taxon>
        <taxon>Pantevenvirales</taxon>
        <taxon>Straboviridae</taxon>
        <taxon>Cinqassovirus</taxon>
        <taxon>Cinqassovirus ah1</taxon>
    </lineage>
</organism>
<protein>
    <submittedName>
        <fullName evidence="1">Uncharacterized protein</fullName>
    </submittedName>
</protein>
<proteinExistence type="predicted"/>
<name>A0A2H4YF94_9CAUD</name>
<accession>A0A2H4YF94</accession>
<evidence type="ECO:0000313" key="2">
    <source>
        <dbReference type="Proteomes" id="UP000240934"/>
    </source>
</evidence>
<reference evidence="1 2" key="1">
    <citation type="submission" date="2017-10" db="EMBL/GenBank/DDBJ databases">
        <title>Antibacterial composition for extension of chilled fish shelf life and decreasing of risk of food-borne infections, bacteriophage strains for its preparation.</title>
        <authorList>
            <person name="Zulkarneev E.R."/>
            <person name="Aleshkin A.V."/>
            <person name="Rubalsky O.V."/>
            <person name="Kiseleva I.A."/>
            <person name="Rubalskii E.O."/>
            <person name="Lebedev S.N."/>
        </authorList>
    </citation>
    <scope>NUCLEOTIDE SEQUENCE [LARGE SCALE GENOMIC DNA]</scope>
</reference>
<sequence length="545" mass="62871">MKNELITKLKTLGENCTNKSKNVYAYFYPNEVRNMIRAERKIKFKVGETKHEDTSLRVKGQTKTTAVSEDCVEAWKMSLSNSSVNTDHQLHLMMEHCGFVRVDRKEKNSTEWFEVAVPESMVKDAFDYNVSPEQMNKIVSNFIIVKMKRIVFLIENMIAPAPVASVSVIEKPVYMNHYAIEMIGLRDWYNSEVRIKDLTYVDSAKSNQPYVMDFETAHKMISYADLCKYMQPSVLVVEAVEFVYTLVKMGYNPAKITLATSSDKKAKEMRSMLVGAISTDAMKNKDKLGAKMKFDVCLQNPPFAEDLKFVNIGLEVADRVVAIHPCSTITNRKEVRRSNDAKAFLTYVSKYDCSWEYIGFDCFSADISSPVGITYINKLTKLDRVRVIAKHGKYTAETIDQVNMYGEWLLPFYNITFADSVDDHKYMNGDNEPEYKNGKWFVCTLWKRFTNAVVSDSRLTNNSWLSWEFSTKEEADNFLSYTKTLFFRSCLATLKMNGNLHRGELKSIPWLDFTQSWDDEKLFNHFGITEEQRNAIPVDFAELVR</sequence>
<keyword evidence="2" id="KW-1185">Reference proteome</keyword>